<dbReference type="Proteomes" id="UP000588068">
    <property type="component" value="Unassembled WGS sequence"/>
</dbReference>
<evidence type="ECO:0008006" key="4">
    <source>
        <dbReference type="Google" id="ProtNLM"/>
    </source>
</evidence>
<sequence>MTRLSNIRWWPTLTLLAAGMASAQTPSYSPEPKPNVIEDRFRVEVNLLGASIDTKLRVDQSLTLPGTLLDAEDDLGLDDSDLMPQAEITLLPGKHHLLRLSGFSTRRSASKILEEEIFWDDEVYEPGERVDSQMDLTMFGLTYGYRFIVRDRAELAATFGIQVASVDVNAVVRSRVIREAENGVAPLPMIGIEGRYDFTPHWSTEVRVQYLTADVEEVDGSILDARLAVTWRMNPYLVFGLGYRTFSIDIDSRDENDPGLVKLDMDGPLLFARASL</sequence>
<evidence type="ECO:0000313" key="3">
    <source>
        <dbReference type="Proteomes" id="UP000588068"/>
    </source>
</evidence>
<dbReference type="EMBL" id="JACHHZ010000005">
    <property type="protein sequence ID" value="MBB6095267.1"/>
    <property type="molecule type" value="Genomic_DNA"/>
</dbReference>
<comment type="caution">
    <text evidence="2">The sequence shown here is derived from an EMBL/GenBank/DDBJ whole genome shotgun (WGS) entry which is preliminary data.</text>
</comment>
<name>A0A841HPZ9_9GAMM</name>
<dbReference type="SUPFAM" id="SSF56925">
    <property type="entry name" value="OMPA-like"/>
    <property type="match status" value="1"/>
</dbReference>
<keyword evidence="3" id="KW-1185">Reference proteome</keyword>
<evidence type="ECO:0000313" key="2">
    <source>
        <dbReference type="EMBL" id="MBB6095267.1"/>
    </source>
</evidence>
<protein>
    <recommendedName>
        <fullName evidence="4">Outer membrane protein</fullName>
    </recommendedName>
</protein>
<proteinExistence type="predicted"/>
<feature type="signal peptide" evidence="1">
    <location>
        <begin position="1"/>
        <end position="23"/>
    </location>
</feature>
<dbReference type="InterPro" id="IPR011250">
    <property type="entry name" value="OMP/PagP_B-barrel"/>
</dbReference>
<organism evidence="2 3">
    <name type="scientific">Povalibacter uvarum</name>
    <dbReference type="NCBI Taxonomy" id="732238"/>
    <lineage>
        <taxon>Bacteria</taxon>
        <taxon>Pseudomonadati</taxon>
        <taxon>Pseudomonadota</taxon>
        <taxon>Gammaproteobacteria</taxon>
        <taxon>Steroidobacterales</taxon>
        <taxon>Steroidobacteraceae</taxon>
        <taxon>Povalibacter</taxon>
    </lineage>
</organism>
<gene>
    <name evidence="2" type="ORF">HNQ60_004157</name>
</gene>
<reference evidence="2 3" key="1">
    <citation type="submission" date="2020-08" db="EMBL/GenBank/DDBJ databases">
        <title>Genomic Encyclopedia of Type Strains, Phase IV (KMG-IV): sequencing the most valuable type-strain genomes for metagenomic binning, comparative biology and taxonomic classification.</title>
        <authorList>
            <person name="Goeker M."/>
        </authorList>
    </citation>
    <scope>NUCLEOTIDE SEQUENCE [LARGE SCALE GENOMIC DNA]</scope>
    <source>
        <strain evidence="2 3">DSM 26723</strain>
    </source>
</reference>
<keyword evidence="1" id="KW-0732">Signal</keyword>
<evidence type="ECO:0000256" key="1">
    <source>
        <dbReference type="SAM" id="SignalP"/>
    </source>
</evidence>
<feature type="chain" id="PRO_5032670289" description="Outer membrane protein" evidence="1">
    <location>
        <begin position="24"/>
        <end position="276"/>
    </location>
</feature>
<dbReference type="Gene3D" id="2.40.160.20">
    <property type="match status" value="1"/>
</dbReference>
<dbReference type="AlphaFoldDB" id="A0A841HPZ9"/>
<accession>A0A841HPZ9</accession>
<dbReference type="RefSeq" id="WP_184334661.1">
    <property type="nucleotide sequence ID" value="NZ_JACHHZ010000005.1"/>
</dbReference>